<dbReference type="CDD" id="cd06558">
    <property type="entry name" value="crotonase-like"/>
    <property type="match status" value="1"/>
</dbReference>
<proteinExistence type="inferred from homology"/>
<dbReference type="InterPro" id="IPR029045">
    <property type="entry name" value="ClpP/crotonase-like_dom_sf"/>
</dbReference>
<name>A0A6L7EPX4_9ACTN</name>
<dbReference type="Pfam" id="PF00378">
    <property type="entry name" value="ECH_1"/>
    <property type="match status" value="1"/>
</dbReference>
<keyword evidence="2" id="KW-0413">Isomerase</keyword>
<protein>
    <submittedName>
        <fullName evidence="2">Enoyl-CoA hydratase/isomerase family protein</fullName>
    </submittedName>
</protein>
<dbReference type="Gene3D" id="3.90.226.10">
    <property type="entry name" value="2-enoyl-CoA Hydratase, Chain A, domain 1"/>
    <property type="match status" value="1"/>
</dbReference>
<dbReference type="InterPro" id="IPR051683">
    <property type="entry name" value="Enoyl-CoA_Hydratase/Isomerase"/>
</dbReference>
<dbReference type="RefSeq" id="WP_160875296.1">
    <property type="nucleotide sequence ID" value="NZ_WUEK01000002.1"/>
</dbReference>
<dbReference type="EMBL" id="WUEK01000002">
    <property type="protein sequence ID" value="MXG88650.1"/>
    <property type="molecule type" value="Genomic_DNA"/>
</dbReference>
<comment type="caution">
    <text evidence="2">The sequence shown here is derived from an EMBL/GenBank/DDBJ whole genome shotgun (WGS) entry which is preliminary data.</text>
</comment>
<sequence>MGDATDGLSIDTADDGVVLVTLDRGPDNLFSIEMCHRLAALLEDPPEGAHVLRLRAAGPTFCLGRDRGGTALAPGEVRAEAQALVRLTRAIPRSRLVTVAEVQGDAAGFGVGLVAAFDVSVAVRAASFRFPEVGIGLAPALVLAWLPRVVGRREAFWLTATGEALTASRAHELGMLNAVVDDEAELGARVDAAVAALRAGSPRVHGDIKDMLRGFGDLGDETALEVSLDRLVVGSLRRGEA</sequence>
<dbReference type="InterPro" id="IPR001753">
    <property type="entry name" value="Enoyl-CoA_hydra/iso"/>
</dbReference>
<keyword evidence="3" id="KW-1185">Reference proteome</keyword>
<dbReference type="GO" id="GO:0016853">
    <property type="term" value="F:isomerase activity"/>
    <property type="evidence" value="ECO:0007669"/>
    <property type="project" value="UniProtKB-KW"/>
</dbReference>
<dbReference type="PANTHER" id="PTHR42964">
    <property type="entry name" value="ENOYL-COA HYDRATASE"/>
    <property type="match status" value="1"/>
</dbReference>
<dbReference type="Proteomes" id="UP000473325">
    <property type="component" value="Unassembled WGS sequence"/>
</dbReference>
<accession>A0A6L7EPX4</accession>
<comment type="similarity">
    <text evidence="1">Belongs to the enoyl-CoA hydratase/isomerase family.</text>
</comment>
<dbReference type="SUPFAM" id="SSF52096">
    <property type="entry name" value="ClpP/crotonase"/>
    <property type="match status" value="1"/>
</dbReference>
<evidence type="ECO:0000256" key="1">
    <source>
        <dbReference type="ARBA" id="ARBA00005254"/>
    </source>
</evidence>
<organism evidence="2 3">
    <name type="scientific">Nocardioides flavescens</name>
    <dbReference type="NCBI Taxonomy" id="2691959"/>
    <lineage>
        <taxon>Bacteria</taxon>
        <taxon>Bacillati</taxon>
        <taxon>Actinomycetota</taxon>
        <taxon>Actinomycetes</taxon>
        <taxon>Propionibacteriales</taxon>
        <taxon>Nocardioidaceae</taxon>
        <taxon>Nocardioides</taxon>
    </lineage>
</organism>
<gene>
    <name evidence="2" type="ORF">GRQ65_03705</name>
</gene>
<dbReference type="AlphaFoldDB" id="A0A6L7EPX4"/>
<evidence type="ECO:0000313" key="2">
    <source>
        <dbReference type="EMBL" id="MXG88650.1"/>
    </source>
</evidence>
<reference evidence="2 3" key="1">
    <citation type="submission" date="2019-12" db="EMBL/GenBank/DDBJ databases">
        <authorList>
            <person name="Kun Z."/>
        </authorList>
    </citation>
    <scope>NUCLEOTIDE SEQUENCE [LARGE SCALE GENOMIC DNA]</scope>
    <source>
        <strain evidence="2 3">YIM 123512</strain>
    </source>
</reference>
<evidence type="ECO:0000313" key="3">
    <source>
        <dbReference type="Proteomes" id="UP000473325"/>
    </source>
</evidence>
<dbReference type="PANTHER" id="PTHR42964:SF1">
    <property type="entry name" value="POLYKETIDE BIOSYNTHESIS ENOYL-COA HYDRATASE PKSH-RELATED"/>
    <property type="match status" value="1"/>
</dbReference>